<feature type="region of interest" description="Disordered" evidence="1">
    <location>
        <begin position="122"/>
        <end position="149"/>
    </location>
</feature>
<evidence type="ECO:0000256" key="1">
    <source>
        <dbReference type="SAM" id="MobiDB-lite"/>
    </source>
</evidence>
<evidence type="ECO:0000313" key="3">
    <source>
        <dbReference type="Proteomes" id="UP001234989"/>
    </source>
</evidence>
<feature type="compositionally biased region" description="Low complexity" evidence="1">
    <location>
        <begin position="30"/>
        <end position="40"/>
    </location>
</feature>
<feature type="region of interest" description="Disordered" evidence="1">
    <location>
        <begin position="1"/>
        <end position="61"/>
    </location>
</feature>
<reference evidence="2" key="1">
    <citation type="submission" date="2023-08" db="EMBL/GenBank/DDBJ databases">
        <title>A de novo genome assembly of Solanum verrucosum Schlechtendal, a Mexican diploid species geographically isolated from the other diploid A-genome species in potato relatives.</title>
        <authorList>
            <person name="Hosaka K."/>
        </authorList>
    </citation>
    <scope>NUCLEOTIDE SEQUENCE</scope>
    <source>
        <tissue evidence="2">Young leaves</tissue>
    </source>
</reference>
<dbReference type="EMBL" id="CP133614">
    <property type="protein sequence ID" value="WMV18541.1"/>
    <property type="molecule type" value="Genomic_DNA"/>
</dbReference>
<organism evidence="2 3">
    <name type="scientific">Solanum verrucosum</name>
    <dbReference type="NCBI Taxonomy" id="315347"/>
    <lineage>
        <taxon>Eukaryota</taxon>
        <taxon>Viridiplantae</taxon>
        <taxon>Streptophyta</taxon>
        <taxon>Embryophyta</taxon>
        <taxon>Tracheophyta</taxon>
        <taxon>Spermatophyta</taxon>
        <taxon>Magnoliopsida</taxon>
        <taxon>eudicotyledons</taxon>
        <taxon>Gunneridae</taxon>
        <taxon>Pentapetalae</taxon>
        <taxon>asterids</taxon>
        <taxon>lamiids</taxon>
        <taxon>Solanales</taxon>
        <taxon>Solanaceae</taxon>
        <taxon>Solanoideae</taxon>
        <taxon>Solaneae</taxon>
        <taxon>Solanum</taxon>
    </lineage>
</organism>
<evidence type="ECO:0000313" key="2">
    <source>
        <dbReference type="EMBL" id="WMV18541.1"/>
    </source>
</evidence>
<keyword evidence="3" id="KW-1185">Reference proteome</keyword>
<dbReference type="Proteomes" id="UP001234989">
    <property type="component" value="Chromosome 3"/>
</dbReference>
<gene>
    <name evidence="2" type="ORF">MTR67_011926</name>
</gene>
<feature type="compositionally biased region" description="Polar residues" evidence="1">
    <location>
        <begin position="1"/>
        <end position="14"/>
    </location>
</feature>
<accession>A0AAF0Q800</accession>
<name>A0AAF0Q800_SOLVR</name>
<sequence length="149" mass="16694">MRIKDSSSVQSYAMTGTPPLTHHFVHHDVSPSSTARPSATPDDEMPALAPGQKDRLGRVMMPDGSSWHPAMDAAWALKDYVRRLYTMLITFGARLQTEYRRVAEQPSMSETIQKIKKQVMNLARQPTTSAPEDTDDDSDDEDDYVDPTP</sequence>
<dbReference type="AlphaFoldDB" id="A0AAF0Q800"/>
<proteinExistence type="predicted"/>
<protein>
    <submittedName>
        <fullName evidence="2">Uncharacterized protein</fullName>
    </submittedName>
</protein>
<feature type="compositionally biased region" description="Acidic residues" evidence="1">
    <location>
        <begin position="132"/>
        <end position="149"/>
    </location>
</feature>